<organism evidence="2 3">
    <name type="scientific">Tritrichomonas musculus</name>
    <dbReference type="NCBI Taxonomy" id="1915356"/>
    <lineage>
        <taxon>Eukaryota</taxon>
        <taxon>Metamonada</taxon>
        <taxon>Parabasalia</taxon>
        <taxon>Tritrichomonadida</taxon>
        <taxon>Tritrichomonadidae</taxon>
        <taxon>Tritrichomonas</taxon>
    </lineage>
</organism>
<reference evidence="2 3" key="1">
    <citation type="submission" date="2024-04" db="EMBL/GenBank/DDBJ databases">
        <title>Tritrichomonas musculus Genome.</title>
        <authorList>
            <person name="Alves-Ferreira E."/>
            <person name="Grigg M."/>
            <person name="Lorenzi H."/>
            <person name="Galac M."/>
        </authorList>
    </citation>
    <scope>NUCLEOTIDE SEQUENCE [LARGE SCALE GENOMIC DNA]</scope>
    <source>
        <strain evidence="2 3">EAF2021</strain>
    </source>
</reference>
<comment type="caution">
    <text evidence="2">The sequence shown here is derived from an EMBL/GenBank/DDBJ whole genome shotgun (WGS) entry which is preliminary data.</text>
</comment>
<sequence length="256" mass="30013">MDITYKESDAFDSLATLSTELEKNKVDQLLSFKTDLSISITQLDGIISSYDQFEKEEKQIFEILVALKIDSFVSVLNIYNHISLSNLFLFAKNHTIEFEEDRVLTFYFSNANILSDEKSNSSLMIFVQLLQNNIDLIDQNRLIIIFNLLELPSFDIKNELIFIISDLYLIQKNIFNDSQTVILLEQIYIFCVHSQYQLLNVATNIINDNFTNEIIIEMTYSFIDDLKQLHYDLKNVSQYLNHFLQNEKVMNIYSFL</sequence>
<accession>A0ABR2HCH5</accession>
<keyword evidence="3" id="KW-1185">Reference proteome</keyword>
<gene>
    <name evidence="1" type="ORF">M9Y10_011814</name>
    <name evidence="2" type="ORF">M9Y10_025133</name>
</gene>
<protein>
    <submittedName>
        <fullName evidence="2">Uncharacterized protein</fullName>
    </submittedName>
</protein>
<proteinExistence type="predicted"/>
<dbReference type="EMBL" id="JAPFFF010000035">
    <property type="protein sequence ID" value="KAK8843278.1"/>
    <property type="molecule type" value="Genomic_DNA"/>
</dbReference>
<evidence type="ECO:0000313" key="1">
    <source>
        <dbReference type="EMBL" id="KAK8835368.1"/>
    </source>
</evidence>
<name>A0ABR2HCH5_9EUKA</name>
<evidence type="ECO:0000313" key="2">
    <source>
        <dbReference type="EMBL" id="KAK8843278.1"/>
    </source>
</evidence>
<evidence type="ECO:0000313" key="3">
    <source>
        <dbReference type="Proteomes" id="UP001470230"/>
    </source>
</evidence>
<dbReference type="EMBL" id="JAPFFF010000170">
    <property type="protein sequence ID" value="KAK8835368.1"/>
    <property type="molecule type" value="Genomic_DNA"/>
</dbReference>
<dbReference type="Proteomes" id="UP001470230">
    <property type="component" value="Unassembled WGS sequence"/>
</dbReference>